<dbReference type="PROSITE" id="PS51698">
    <property type="entry name" value="U_BOX"/>
    <property type="match status" value="1"/>
</dbReference>
<dbReference type="InterPro" id="IPR001245">
    <property type="entry name" value="Ser-Thr/Tyr_kinase_cat_dom"/>
</dbReference>
<keyword evidence="15" id="KW-1185">Reference proteome</keyword>
<dbReference type="OrthoDB" id="10064100at2759"/>
<feature type="region of interest" description="Disordered" evidence="12">
    <location>
        <begin position="247"/>
        <end position="269"/>
    </location>
</feature>
<dbReference type="PROSITE" id="PS00107">
    <property type="entry name" value="PROTEIN_KINASE_ATP"/>
    <property type="match status" value="1"/>
</dbReference>
<evidence type="ECO:0000256" key="10">
    <source>
        <dbReference type="PROSITE-ProRule" id="PRU10141"/>
    </source>
</evidence>
<reference evidence="16 17" key="2">
    <citation type="submission" date="2025-04" db="UniProtKB">
        <authorList>
            <consortium name="RefSeq"/>
        </authorList>
    </citation>
    <scope>IDENTIFICATION</scope>
    <source>
        <tissue evidence="16 17">Leaf</tissue>
    </source>
</reference>
<feature type="binding site" evidence="10">
    <location>
        <position position="489"/>
    </location>
    <ligand>
        <name>ATP</name>
        <dbReference type="ChEBI" id="CHEBI:30616"/>
    </ligand>
</feature>
<dbReference type="RefSeq" id="XP_020114702.1">
    <property type="nucleotide sequence ID" value="XM_020259113.1"/>
</dbReference>
<evidence type="ECO:0000313" key="17">
    <source>
        <dbReference type="RefSeq" id="XP_020114702.1"/>
    </source>
</evidence>
<dbReference type="SUPFAM" id="SSF52402">
    <property type="entry name" value="Adenine nucleotide alpha hydrolases-like"/>
    <property type="match status" value="1"/>
</dbReference>
<dbReference type="Proteomes" id="UP000515123">
    <property type="component" value="Linkage group 24"/>
</dbReference>
<dbReference type="RefSeq" id="XP_020114701.1">
    <property type="nucleotide sequence ID" value="XM_020259112.1"/>
</dbReference>
<proteinExistence type="predicted"/>
<dbReference type="GO" id="GO:0061630">
    <property type="term" value="F:ubiquitin protein ligase activity"/>
    <property type="evidence" value="ECO:0007669"/>
    <property type="project" value="UniProtKB-EC"/>
</dbReference>
<dbReference type="UniPathway" id="UPA00143"/>
<evidence type="ECO:0000313" key="16">
    <source>
        <dbReference type="RefSeq" id="XP_020114701.1"/>
    </source>
</evidence>
<evidence type="ECO:0000256" key="7">
    <source>
        <dbReference type="ARBA" id="ARBA00022777"/>
    </source>
</evidence>
<evidence type="ECO:0000256" key="5">
    <source>
        <dbReference type="ARBA" id="ARBA00022679"/>
    </source>
</evidence>
<dbReference type="PANTHER" id="PTHR45647">
    <property type="entry name" value="OS02G0152300 PROTEIN"/>
    <property type="match status" value="1"/>
</dbReference>
<evidence type="ECO:0000256" key="8">
    <source>
        <dbReference type="ARBA" id="ARBA00022786"/>
    </source>
</evidence>
<dbReference type="GO" id="GO:0016567">
    <property type="term" value="P:protein ubiquitination"/>
    <property type="evidence" value="ECO:0007669"/>
    <property type="project" value="UniProtKB-UniPathway"/>
</dbReference>
<dbReference type="GeneID" id="109728652"/>
<organism evidence="17">
    <name type="scientific">Ananas comosus</name>
    <name type="common">Pineapple</name>
    <name type="synonym">Ananas ananas</name>
    <dbReference type="NCBI Taxonomy" id="4615"/>
    <lineage>
        <taxon>Eukaryota</taxon>
        <taxon>Viridiplantae</taxon>
        <taxon>Streptophyta</taxon>
        <taxon>Embryophyta</taxon>
        <taxon>Tracheophyta</taxon>
        <taxon>Spermatophyta</taxon>
        <taxon>Magnoliopsida</taxon>
        <taxon>Liliopsida</taxon>
        <taxon>Poales</taxon>
        <taxon>Bromeliaceae</taxon>
        <taxon>Bromelioideae</taxon>
        <taxon>Ananas</taxon>
    </lineage>
</organism>
<dbReference type="InterPro" id="IPR051348">
    <property type="entry name" value="U-box_ubiquitin_ligases"/>
</dbReference>
<evidence type="ECO:0000256" key="2">
    <source>
        <dbReference type="ARBA" id="ARBA00004906"/>
    </source>
</evidence>
<keyword evidence="7" id="KW-0418">Kinase</keyword>
<dbReference type="GO" id="GO:0004672">
    <property type="term" value="F:protein kinase activity"/>
    <property type="evidence" value="ECO:0007669"/>
    <property type="project" value="InterPro"/>
</dbReference>
<dbReference type="SMART" id="SM00504">
    <property type="entry name" value="Ubox"/>
    <property type="match status" value="1"/>
</dbReference>
<evidence type="ECO:0000256" key="11">
    <source>
        <dbReference type="SAM" id="Coils"/>
    </source>
</evidence>
<evidence type="ECO:0000256" key="3">
    <source>
        <dbReference type="ARBA" id="ARBA00012483"/>
    </source>
</evidence>
<dbReference type="Gene3D" id="1.10.510.10">
    <property type="entry name" value="Transferase(Phosphotransferase) domain 1"/>
    <property type="match status" value="1"/>
</dbReference>
<comment type="pathway">
    <text evidence="2">Protein modification; protein ubiquitination.</text>
</comment>
<dbReference type="EC" id="2.3.2.27" evidence="3"/>
<dbReference type="AlphaFoldDB" id="A0A6P5H4A3"/>
<dbReference type="GO" id="GO:0005524">
    <property type="term" value="F:ATP binding"/>
    <property type="evidence" value="ECO:0007669"/>
    <property type="project" value="UniProtKB-UniRule"/>
</dbReference>
<dbReference type="CDD" id="cd16655">
    <property type="entry name" value="RING-Ubox_WDSUB1-like"/>
    <property type="match status" value="1"/>
</dbReference>
<dbReference type="Gene3D" id="3.30.200.20">
    <property type="entry name" value="Phosphorylase Kinase, domain 1"/>
    <property type="match status" value="1"/>
</dbReference>
<evidence type="ECO:0000256" key="9">
    <source>
        <dbReference type="ARBA" id="ARBA00022840"/>
    </source>
</evidence>
<dbReference type="PANTHER" id="PTHR45647:SF15">
    <property type="entry name" value="U-BOX DOMAIN-CONTAINING PROTEIN 35"/>
    <property type="match status" value="1"/>
</dbReference>
<feature type="compositionally biased region" description="Polar residues" evidence="12">
    <location>
        <begin position="259"/>
        <end position="269"/>
    </location>
</feature>
<evidence type="ECO:0000259" key="13">
    <source>
        <dbReference type="PROSITE" id="PS50011"/>
    </source>
</evidence>
<dbReference type="InterPro" id="IPR011009">
    <property type="entry name" value="Kinase-like_dom_sf"/>
</dbReference>
<evidence type="ECO:0000256" key="6">
    <source>
        <dbReference type="ARBA" id="ARBA00022741"/>
    </source>
</evidence>
<keyword evidence="9 10" id="KW-0067">ATP-binding</keyword>
<gene>
    <name evidence="16 17" type="primary">LOC109728652</name>
</gene>
<dbReference type="InterPro" id="IPR017441">
    <property type="entry name" value="Protein_kinase_ATP_BS"/>
</dbReference>
<evidence type="ECO:0000256" key="12">
    <source>
        <dbReference type="SAM" id="MobiDB-lite"/>
    </source>
</evidence>
<dbReference type="SUPFAM" id="SSF56112">
    <property type="entry name" value="Protein kinase-like (PK-like)"/>
    <property type="match status" value="1"/>
</dbReference>
<keyword evidence="4" id="KW-0723">Serine/threonine-protein kinase</keyword>
<feature type="coiled-coil region" evidence="11">
    <location>
        <begin position="328"/>
        <end position="422"/>
    </location>
</feature>
<dbReference type="InterPro" id="IPR014729">
    <property type="entry name" value="Rossmann-like_a/b/a_fold"/>
</dbReference>
<protein>
    <recommendedName>
        <fullName evidence="3">RING-type E3 ubiquitin transferase</fullName>
        <ecNumber evidence="3">2.3.2.27</ecNumber>
    </recommendedName>
</protein>
<keyword evidence="8" id="KW-0833">Ubl conjugation pathway</keyword>
<dbReference type="PROSITE" id="PS50011">
    <property type="entry name" value="PROTEIN_KINASE_DOM"/>
    <property type="match status" value="1"/>
</dbReference>
<dbReference type="PROSITE" id="PS00108">
    <property type="entry name" value="PROTEIN_KINASE_ST"/>
    <property type="match status" value="1"/>
</dbReference>
<dbReference type="Gene3D" id="3.40.50.620">
    <property type="entry name" value="HUPs"/>
    <property type="match status" value="1"/>
</dbReference>
<dbReference type="SMART" id="SM00220">
    <property type="entry name" value="S_TKc"/>
    <property type="match status" value="1"/>
</dbReference>
<comment type="catalytic activity">
    <reaction evidence="1">
        <text>S-ubiquitinyl-[E2 ubiquitin-conjugating enzyme]-L-cysteine + [acceptor protein]-L-lysine = [E2 ubiquitin-conjugating enzyme]-L-cysteine + N(6)-ubiquitinyl-[acceptor protein]-L-lysine.</text>
        <dbReference type="EC" id="2.3.2.27"/>
    </reaction>
</comment>
<dbReference type="SUPFAM" id="SSF57850">
    <property type="entry name" value="RING/U-box"/>
    <property type="match status" value="1"/>
</dbReference>
<feature type="region of interest" description="Disordered" evidence="12">
    <location>
        <begin position="190"/>
        <end position="215"/>
    </location>
</feature>
<dbReference type="Gene3D" id="3.30.40.10">
    <property type="entry name" value="Zinc/RING finger domain, C3HC4 (zinc finger)"/>
    <property type="match status" value="1"/>
</dbReference>
<evidence type="ECO:0000313" key="15">
    <source>
        <dbReference type="Proteomes" id="UP000515123"/>
    </source>
</evidence>
<feature type="domain" description="U-box" evidence="14">
    <location>
        <begin position="746"/>
        <end position="817"/>
    </location>
</feature>
<dbReference type="InterPro" id="IPR000719">
    <property type="entry name" value="Prot_kinase_dom"/>
</dbReference>
<dbReference type="InterPro" id="IPR003613">
    <property type="entry name" value="Ubox_domain"/>
</dbReference>
<dbReference type="Pfam" id="PF07714">
    <property type="entry name" value="PK_Tyr_Ser-Thr"/>
    <property type="match status" value="1"/>
</dbReference>
<keyword evidence="6 10" id="KW-0547">Nucleotide-binding</keyword>
<keyword evidence="5" id="KW-0808">Transferase</keyword>
<keyword evidence="11" id="KW-0175">Coiled coil</keyword>
<dbReference type="InterPro" id="IPR008271">
    <property type="entry name" value="Ser/Thr_kinase_AS"/>
</dbReference>
<dbReference type="CDD" id="cd01989">
    <property type="entry name" value="USP_STK_Ubox_N"/>
    <property type="match status" value="1"/>
</dbReference>
<accession>A0A6P5H4A3</accession>
<evidence type="ECO:0000256" key="4">
    <source>
        <dbReference type="ARBA" id="ARBA00022527"/>
    </source>
</evidence>
<name>A0A6P5H4A3_ANACO</name>
<reference evidence="15" key="1">
    <citation type="journal article" date="2015" name="Nat. Genet.">
        <title>The pineapple genome and the evolution of CAM photosynthesis.</title>
        <authorList>
            <person name="Ming R."/>
            <person name="VanBuren R."/>
            <person name="Wai C.M."/>
            <person name="Tang H."/>
            <person name="Schatz M.C."/>
            <person name="Bowers J.E."/>
            <person name="Lyons E."/>
            <person name="Wang M.L."/>
            <person name="Chen J."/>
            <person name="Biggers E."/>
            <person name="Zhang J."/>
            <person name="Huang L."/>
            <person name="Zhang L."/>
            <person name="Miao W."/>
            <person name="Zhang J."/>
            <person name="Ye Z."/>
            <person name="Miao C."/>
            <person name="Lin Z."/>
            <person name="Wang H."/>
            <person name="Zhou H."/>
            <person name="Yim W.C."/>
            <person name="Priest H.D."/>
            <person name="Zheng C."/>
            <person name="Woodhouse M."/>
            <person name="Edger P.P."/>
            <person name="Guyot R."/>
            <person name="Guo H.B."/>
            <person name="Guo H."/>
            <person name="Zheng G."/>
            <person name="Singh R."/>
            <person name="Sharma A."/>
            <person name="Min X."/>
            <person name="Zheng Y."/>
            <person name="Lee H."/>
            <person name="Gurtowski J."/>
            <person name="Sedlazeck F.J."/>
            <person name="Harkess A."/>
            <person name="McKain M.R."/>
            <person name="Liao Z."/>
            <person name="Fang J."/>
            <person name="Liu J."/>
            <person name="Zhang X."/>
            <person name="Zhang Q."/>
            <person name="Hu W."/>
            <person name="Qin Y."/>
            <person name="Wang K."/>
            <person name="Chen L.Y."/>
            <person name="Shirley N."/>
            <person name="Lin Y.R."/>
            <person name="Liu L.Y."/>
            <person name="Hernandez A.G."/>
            <person name="Wright C.L."/>
            <person name="Bulone V."/>
            <person name="Tuskan G.A."/>
            <person name="Heath K."/>
            <person name="Zee F."/>
            <person name="Moore P.H."/>
            <person name="Sunkar R."/>
            <person name="Leebens-Mack J.H."/>
            <person name="Mockler T."/>
            <person name="Bennetzen J.L."/>
            <person name="Freeling M."/>
            <person name="Sankoff D."/>
            <person name="Paterson A.H."/>
            <person name="Zhu X."/>
            <person name="Yang X."/>
            <person name="Smith J.A."/>
            <person name="Cushman J.C."/>
            <person name="Paull R.E."/>
            <person name="Yu Q."/>
        </authorList>
    </citation>
    <scope>NUCLEOTIDE SEQUENCE [LARGE SCALE GENOMIC DNA]</scope>
    <source>
        <strain evidence="15">cv. F153</strain>
    </source>
</reference>
<evidence type="ECO:0000256" key="1">
    <source>
        <dbReference type="ARBA" id="ARBA00000900"/>
    </source>
</evidence>
<sequence length="817" mass="91761">MEIQEADDESSSSESIAPIIVTVAIAVNSSKSSRCAVKWALEKFVPERRILFRLLHVRPKITMVPTPMGNYIPISNVREDVASAYKKEMEWRANAVLLPYKKMCSQKKVEAEAVIIEADDVADAISGEIAKFAISRLVIGASSRNIFTRKIKGPKTSSKISGRIPGFCTVYIVSKGKLSSVRTATSMVDESTEKANSSSISSYNSSHFSSSARSDGTVNFSLRNPPLPQQRSQALATINQNFARTRHNNPRDILGSYTDEGSMSSTTSYRSLETDDNLSLYSCQASASAVRTNSSSPQNQVSRLADTIVDCFSSQWFNLSILRDLLVQVDLNAELERLRIELKHVQNLCEVAQNESIDASQRLQELGLRRLEEELKLKQIELRGEKARYLARKERDEREAAKKEAELAKECAEREKAQRKDVEGCAAREVKEKLMLEKALDSNGEQYTRYTWEEIQLATSSFSSAFMIGRGANGTVYKGSFHHTIAAVKILHSNEGHGTKQLKQELEILSRIHHPYLLLLLGACPERGCLVYEFMENGSLDDRLQCKNNTPPLPWFYRFRIAWEVASAIAFLHNSKPEPIIHRDLKPANILLDHNFKSKIGDVGLSTLLPTVNYPMSTIIKDTAPVGTFCYIDPEYQRTGLVSPKSDTYALGMVILQLITAKPPMGLAYAVEIALENECLVNMLDPKGGQWPEEETQELARLGLSCAELRRKDRPDLNKQVLPMLERLKEIAEKAQNLSTIHLLSAPPNHFICPILQEVMDDPYVASDGYTYDRKAIEMWLSMNDKSPMTNLRLPNKNLIPNHSLRSAIEDWKSRKQ</sequence>
<feature type="domain" description="Protein kinase" evidence="13">
    <location>
        <begin position="462"/>
        <end position="725"/>
    </location>
</feature>
<feature type="compositionally biased region" description="Low complexity" evidence="12">
    <location>
        <begin position="197"/>
        <end position="214"/>
    </location>
</feature>
<evidence type="ECO:0000259" key="14">
    <source>
        <dbReference type="PROSITE" id="PS51698"/>
    </source>
</evidence>
<dbReference type="Pfam" id="PF04564">
    <property type="entry name" value="U-box"/>
    <property type="match status" value="1"/>
</dbReference>
<dbReference type="InterPro" id="IPR013083">
    <property type="entry name" value="Znf_RING/FYVE/PHD"/>
</dbReference>